<feature type="domain" description="Inhibitor I9" evidence="2">
    <location>
        <begin position="84"/>
        <end position="156"/>
    </location>
</feature>
<dbReference type="Pfam" id="PF05922">
    <property type="entry name" value="Inhibitor_I9"/>
    <property type="match status" value="1"/>
</dbReference>
<gene>
    <name evidence="3" type="ORF">SETIT_9G098400v2</name>
</gene>
<reference evidence="3" key="2">
    <citation type="submission" date="2015-07" db="EMBL/GenBank/DDBJ databases">
        <authorList>
            <person name="Noorani M."/>
        </authorList>
    </citation>
    <scope>NUCLEOTIDE SEQUENCE</scope>
    <source>
        <strain evidence="3">Yugu1</strain>
    </source>
</reference>
<keyword evidence="1" id="KW-0812">Transmembrane</keyword>
<dbReference type="AlphaFoldDB" id="A0A368SF53"/>
<dbReference type="InterPro" id="IPR010259">
    <property type="entry name" value="S8pro/Inhibitor_I9"/>
</dbReference>
<protein>
    <recommendedName>
        <fullName evidence="2">Inhibitor I9 domain-containing protein</fullName>
    </recommendedName>
</protein>
<feature type="transmembrane region" description="Helical" evidence="1">
    <location>
        <begin position="45"/>
        <end position="67"/>
    </location>
</feature>
<dbReference type="InterPro" id="IPR037045">
    <property type="entry name" value="S8pro/Inhibitor_I9_sf"/>
</dbReference>
<evidence type="ECO:0000259" key="2">
    <source>
        <dbReference type="Pfam" id="PF05922"/>
    </source>
</evidence>
<organism evidence="3">
    <name type="scientific">Setaria italica</name>
    <name type="common">Foxtail millet</name>
    <name type="synonym">Panicum italicum</name>
    <dbReference type="NCBI Taxonomy" id="4555"/>
    <lineage>
        <taxon>Eukaryota</taxon>
        <taxon>Viridiplantae</taxon>
        <taxon>Streptophyta</taxon>
        <taxon>Embryophyta</taxon>
        <taxon>Tracheophyta</taxon>
        <taxon>Spermatophyta</taxon>
        <taxon>Magnoliopsida</taxon>
        <taxon>Liliopsida</taxon>
        <taxon>Poales</taxon>
        <taxon>Poaceae</taxon>
        <taxon>PACMAD clade</taxon>
        <taxon>Panicoideae</taxon>
        <taxon>Panicodae</taxon>
        <taxon>Paniceae</taxon>
        <taxon>Cenchrinae</taxon>
        <taxon>Setaria</taxon>
    </lineage>
</organism>
<sequence length="202" mass="22838">METYLICACLLLSCINTRSKLDIREDWRRASPHHFPMALVKKKKGAGAVLLAAALTAAILLPAASVYSSSVMSSRSRPHARYRTYIVYLRKPQNADAMADEDAHRRWHESFLPSTLTDSGEPRLLRSFYRYGIYGFTARLTVAEHAVVAKKPGFVSSRQLLRRTRDALHWVPSRQGADRKVATSFEIARIVQRFLMSGKSTE</sequence>
<evidence type="ECO:0000256" key="1">
    <source>
        <dbReference type="SAM" id="Phobius"/>
    </source>
</evidence>
<dbReference type="EMBL" id="CM003536">
    <property type="protein sequence ID" value="RCV40974.1"/>
    <property type="molecule type" value="Genomic_DNA"/>
</dbReference>
<evidence type="ECO:0000313" key="3">
    <source>
        <dbReference type="EMBL" id="RCV40974.1"/>
    </source>
</evidence>
<name>A0A368SF53_SETIT</name>
<proteinExistence type="predicted"/>
<dbReference type="OrthoDB" id="693236at2759"/>
<accession>A0A368SF53</accession>
<reference evidence="3" key="1">
    <citation type="journal article" date="2012" name="Nat. Biotechnol.">
        <title>Reference genome sequence of the model plant Setaria.</title>
        <authorList>
            <person name="Bennetzen J.L."/>
            <person name="Schmutz J."/>
            <person name="Wang H."/>
            <person name="Percifield R."/>
            <person name="Hawkins J."/>
            <person name="Pontaroli A.C."/>
            <person name="Estep M."/>
            <person name="Feng L."/>
            <person name="Vaughn J.N."/>
            <person name="Grimwood J."/>
            <person name="Jenkins J."/>
            <person name="Barry K."/>
            <person name="Lindquist E."/>
            <person name="Hellsten U."/>
            <person name="Deshpande S."/>
            <person name="Wang X."/>
            <person name="Wu X."/>
            <person name="Mitros T."/>
            <person name="Triplett J."/>
            <person name="Yang X."/>
            <person name="Ye C.Y."/>
            <person name="Mauro-Herrera M."/>
            <person name="Wang L."/>
            <person name="Li P."/>
            <person name="Sharma M."/>
            <person name="Sharma R."/>
            <person name="Ronald P.C."/>
            <person name="Panaud O."/>
            <person name="Kellogg E.A."/>
            <person name="Brutnell T.P."/>
            <person name="Doust A.N."/>
            <person name="Tuskan G.A."/>
            <person name="Rokhsar D."/>
            <person name="Devos K.M."/>
        </authorList>
    </citation>
    <scope>NUCLEOTIDE SEQUENCE [LARGE SCALE GENOMIC DNA]</scope>
    <source>
        <strain evidence="3">Yugu1</strain>
    </source>
</reference>
<dbReference type="Gene3D" id="3.30.70.80">
    <property type="entry name" value="Peptidase S8 propeptide/proteinase inhibitor I9"/>
    <property type="match status" value="1"/>
</dbReference>
<keyword evidence="1" id="KW-0472">Membrane</keyword>
<keyword evidence="1" id="KW-1133">Transmembrane helix</keyword>